<dbReference type="GO" id="GO:0000030">
    <property type="term" value="F:mannosyltransferase activity"/>
    <property type="evidence" value="ECO:0007669"/>
    <property type="project" value="TreeGrafter"/>
</dbReference>
<feature type="repeat" description="TPR" evidence="3">
    <location>
        <begin position="3"/>
        <end position="36"/>
    </location>
</feature>
<dbReference type="GO" id="GO:0035269">
    <property type="term" value="P:protein O-linked glycosylation via mannose"/>
    <property type="evidence" value="ECO:0007669"/>
    <property type="project" value="TreeGrafter"/>
</dbReference>
<dbReference type="Pfam" id="PF14559">
    <property type="entry name" value="TPR_19"/>
    <property type="match status" value="1"/>
</dbReference>
<dbReference type="InterPro" id="IPR052346">
    <property type="entry name" value="O-mannosyl-transferase_TMTC"/>
</dbReference>
<reference evidence="5" key="1">
    <citation type="submission" date="2018-12" db="EMBL/GenBank/DDBJ databases">
        <title>Complete genome sequence of Paenibacillus sp. MBLB1234.</title>
        <authorList>
            <person name="Nam Y.-D."/>
            <person name="Kang J."/>
            <person name="Chung W.-H."/>
            <person name="Park Y.S."/>
        </authorList>
    </citation>
    <scope>NUCLEOTIDE SEQUENCE [LARGE SCALE GENOMIC DNA]</scope>
    <source>
        <strain evidence="5">MBLB1234</strain>
    </source>
</reference>
<gene>
    <name evidence="4" type="ORF">EI981_10495</name>
</gene>
<evidence type="ECO:0000256" key="3">
    <source>
        <dbReference type="PROSITE-ProRule" id="PRU00339"/>
    </source>
</evidence>
<dbReference type="KEGG" id="plut:EI981_10495"/>
<dbReference type="InterPro" id="IPR019734">
    <property type="entry name" value="TPR_rpt"/>
</dbReference>
<organism evidence="4 5">
    <name type="scientific">Paenibacillus lutimineralis</name>
    <dbReference type="NCBI Taxonomy" id="2707005"/>
    <lineage>
        <taxon>Bacteria</taxon>
        <taxon>Bacillati</taxon>
        <taxon>Bacillota</taxon>
        <taxon>Bacilli</taxon>
        <taxon>Bacillales</taxon>
        <taxon>Paenibacillaceae</taxon>
        <taxon>Paenibacillus</taxon>
    </lineage>
</organism>
<dbReference type="AlphaFoldDB" id="A0A3Q9I895"/>
<dbReference type="EMBL" id="CP034346">
    <property type="protein sequence ID" value="AZS14847.1"/>
    <property type="molecule type" value="Genomic_DNA"/>
</dbReference>
<protein>
    <submittedName>
        <fullName evidence="4">Tetratricopeptide repeat protein</fullName>
    </submittedName>
</protein>
<evidence type="ECO:0000256" key="1">
    <source>
        <dbReference type="ARBA" id="ARBA00022737"/>
    </source>
</evidence>
<keyword evidence="1" id="KW-0677">Repeat</keyword>
<evidence type="ECO:0000313" key="5">
    <source>
        <dbReference type="Proteomes" id="UP000270678"/>
    </source>
</evidence>
<dbReference type="PANTHER" id="PTHR44227">
    <property type="match status" value="1"/>
</dbReference>
<evidence type="ECO:0000256" key="2">
    <source>
        <dbReference type="ARBA" id="ARBA00022803"/>
    </source>
</evidence>
<dbReference type="Proteomes" id="UP000270678">
    <property type="component" value="Chromosome"/>
</dbReference>
<dbReference type="GO" id="GO:0030968">
    <property type="term" value="P:endoplasmic reticulum unfolded protein response"/>
    <property type="evidence" value="ECO:0007669"/>
    <property type="project" value="TreeGrafter"/>
</dbReference>
<dbReference type="OrthoDB" id="2658522at2"/>
<sequence length="177" mass="20281">MKAKQYLSEAYRSIYENDFEQALYWFEQALIVEPDNADIHYRHSITSARSNCLDKALAHARLAATLAPDHTEYMLHFDRLRAKELLGIARRNLEGKTEDQANRSKRAVRLLERAGELDPISVDVQAWLAIAYGEMGRYDAALSALREAYALPRDEVITRQLAELEQQLENKLNQSSS</sequence>
<dbReference type="PROSITE" id="PS50005">
    <property type="entry name" value="TPR"/>
    <property type="match status" value="1"/>
</dbReference>
<keyword evidence="2 3" id="KW-0802">TPR repeat</keyword>
<dbReference type="Gene3D" id="1.25.40.10">
    <property type="entry name" value="Tetratricopeptide repeat domain"/>
    <property type="match status" value="2"/>
</dbReference>
<dbReference type="SUPFAM" id="SSF48452">
    <property type="entry name" value="TPR-like"/>
    <property type="match status" value="1"/>
</dbReference>
<dbReference type="RefSeq" id="WP_126997883.1">
    <property type="nucleotide sequence ID" value="NZ_CP034346.1"/>
</dbReference>
<dbReference type="InterPro" id="IPR011990">
    <property type="entry name" value="TPR-like_helical_dom_sf"/>
</dbReference>
<accession>A0A3Q9I895</accession>
<dbReference type="PANTHER" id="PTHR44227:SF3">
    <property type="entry name" value="PROTEIN O-MANNOSYL-TRANSFERASE TMTC4"/>
    <property type="match status" value="1"/>
</dbReference>
<evidence type="ECO:0000313" key="4">
    <source>
        <dbReference type="EMBL" id="AZS14847.1"/>
    </source>
</evidence>
<name>A0A3Q9I895_9BACL</name>
<keyword evidence="5" id="KW-1185">Reference proteome</keyword>
<proteinExistence type="predicted"/>